<keyword evidence="2" id="KW-1185">Reference proteome</keyword>
<evidence type="ECO:0000313" key="1">
    <source>
        <dbReference type="EMBL" id="SHF51968.1"/>
    </source>
</evidence>
<reference evidence="1 2" key="1">
    <citation type="submission" date="2016-11" db="EMBL/GenBank/DDBJ databases">
        <authorList>
            <person name="Jaros S."/>
            <person name="Januszkiewicz K."/>
            <person name="Wedrychowicz H."/>
        </authorList>
    </citation>
    <scope>NUCLEOTIDE SEQUENCE [LARGE SCALE GENOMIC DNA]</scope>
    <source>
        <strain evidence="1 2">DSM 26883</strain>
    </source>
</reference>
<evidence type="ECO:0000313" key="2">
    <source>
        <dbReference type="Proteomes" id="UP000184436"/>
    </source>
</evidence>
<sequence>MYLWSNRFVGDDFKDYDQIINGQWKIMLLKGEKVLSSFLVILRINKL</sequence>
<dbReference type="AlphaFoldDB" id="A0A1M5CB52"/>
<dbReference type="EMBL" id="FQVD01000023">
    <property type="protein sequence ID" value="SHF51968.1"/>
    <property type="molecule type" value="Genomic_DNA"/>
</dbReference>
<name>A0A1M5CB52_9BACE</name>
<accession>A0A1M5CB52</accession>
<gene>
    <name evidence="1" type="ORF">SAMN05444349_12357</name>
</gene>
<dbReference type="Proteomes" id="UP000184436">
    <property type="component" value="Unassembled WGS sequence"/>
</dbReference>
<protein>
    <submittedName>
        <fullName evidence="1">Uncharacterized protein</fullName>
    </submittedName>
</protein>
<proteinExistence type="predicted"/>
<organism evidence="1 2">
    <name type="scientific">Bacteroides faecichinchillae</name>
    <dbReference type="NCBI Taxonomy" id="871325"/>
    <lineage>
        <taxon>Bacteria</taxon>
        <taxon>Pseudomonadati</taxon>
        <taxon>Bacteroidota</taxon>
        <taxon>Bacteroidia</taxon>
        <taxon>Bacteroidales</taxon>
        <taxon>Bacteroidaceae</taxon>
        <taxon>Bacteroides</taxon>
    </lineage>
</organism>